<feature type="binding site" evidence="7 8">
    <location>
        <position position="40"/>
    </location>
    <ligand>
        <name>S-adenosyl-L-methionine</name>
        <dbReference type="ChEBI" id="CHEBI:59789"/>
    </ligand>
</feature>
<dbReference type="Proteomes" id="UP000664265">
    <property type="component" value="Unassembled WGS sequence"/>
</dbReference>
<dbReference type="InterPro" id="IPR020596">
    <property type="entry name" value="rRNA_Ade_Mease_Trfase_CS"/>
</dbReference>
<evidence type="ECO:0000256" key="3">
    <source>
        <dbReference type="ARBA" id="ARBA00022603"/>
    </source>
</evidence>
<dbReference type="NCBIfam" id="TIGR00755">
    <property type="entry name" value="ksgA"/>
    <property type="match status" value="1"/>
</dbReference>
<feature type="binding site" evidence="7 8">
    <location>
        <position position="15"/>
    </location>
    <ligand>
        <name>S-adenosyl-L-methionine</name>
        <dbReference type="ChEBI" id="CHEBI:59789"/>
    </ligand>
</feature>
<evidence type="ECO:0000256" key="7">
    <source>
        <dbReference type="HAMAP-Rule" id="MF_00607"/>
    </source>
</evidence>
<dbReference type="Gene3D" id="3.40.50.150">
    <property type="entry name" value="Vaccinia Virus protein VP39"/>
    <property type="match status" value="1"/>
</dbReference>
<feature type="binding site" evidence="7 8">
    <location>
        <position position="61"/>
    </location>
    <ligand>
        <name>S-adenosyl-L-methionine</name>
        <dbReference type="ChEBI" id="CHEBI:59789"/>
    </ligand>
</feature>
<evidence type="ECO:0000256" key="1">
    <source>
        <dbReference type="ARBA" id="ARBA00022490"/>
    </source>
</evidence>
<dbReference type="InterPro" id="IPR029063">
    <property type="entry name" value="SAM-dependent_MTases_sf"/>
</dbReference>
<protein>
    <recommendedName>
        <fullName evidence="7">Ribosomal RNA small subunit methyltransferase A</fullName>
        <ecNumber evidence="7">2.1.1.182</ecNumber>
    </recommendedName>
    <alternativeName>
        <fullName evidence="7">16S rRNA (adenine(1518)-N(6)/adenine(1519)-N(6))-dimethyltransferase</fullName>
    </alternativeName>
    <alternativeName>
        <fullName evidence="7">16S rRNA dimethyladenosine transferase</fullName>
    </alternativeName>
    <alternativeName>
        <fullName evidence="7">16S rRNA dimethylase</fullName>
    </alternativeName>
    <alternativeName>
        <fullName evidence="7">S-adenosylmethionine-6-N', N'-adenosyl(rRNA) dimethyltransferase</fullName>
    </alternativeName>
</protein>
<comment type="similarity">
    <text evidence="7">Belongs to the class I-like SAM-binding methyltransferase superfamily. rRNA adenine N(6)-methyltransferase family. RsmA subfamily.</text>
</comment>
<keyword evidence="3 7" id="KW-0489">Methyltransferase</keyword>
<feature type="domain" description="Ribosomal RNA adenine methylase transferase N-terminal" evidence="9">
    <location>
        <begin position="20"/>
        <end position="190"/>
    </location>
</feature>
<keyword evidence="5 7" id="KW-0949">S-adenosyl-L-methionine</keyword>
<evidence type="ECO:0000256" key="5">
    <source>
        <dbReference type="ARBA" id="ARBA00022691"/>
    </source>
</evidence>
<comment type="caution">
    <text evidence="10">The sequence shown here is derived from an EMBL/GenBank/DDBJ whole genome shotgun (WGS) entry which is preliminary data.</text>
</comment>
<keyword evidence="1 7" id="KW-0963">Cytoplasm</keyword>
<evidence type="ECO:0000256" key="6">
    <source>
        <dbReference type="ARBA" id="ARBA00022884"/>
    </source>
</evidence>
<evidence type="ECO:0000259" key="9">
    <source>
        <dbReference type="SMART" id="SM00650"/>
    </source>
</evidence>
<dbReference type="EC" id="2.1.1.182" evidence="7"/>
<dbReference type="RefSeq" id="WP_107582153.1">
    <property type="nucleotide sequence ID" value="NZ_JAERMS010000007.1"/>
</dbReference>
<dbReference type="SUPFAM" id="SSF53335">
    <property type="entry name" value="S-adenosyl-L-methionine-dependent methyltransferases"/>
    <property type="match status" value="1"/>
</dbReference>
<keyword evidence="4 7" id="KW-0808">Transferase</keyword>
<keyword evidence="2 7" id="KW-0698">rRNA processing</keyword>
<dbReference type="InterPro" id="IPR001737">
    <property type="entry name" value="KsgA/Erm"/>
</dbReference>
<dbReference type="PANTHER" id="PTHR11727:SF7">
    <property type="entry name" value="DIMETHYLADENOSINE TRANSFERASE-RELATED"/>
    <property type="match status" value="1"/>
</dbReference>
<reference evidence="10 11" key="1">
    <citation type="submission" date="2021-01" db="EMBL/GenBank/DDBJ databases">
        <title>Prevotella A2931 sp. nov.</title>
        <authorList>
            <person name="Buhl M."/>
            <person name="Oberhettinger P."/>
        </authorList>
    </citation>
    <scope>NUCLEOTIDE SEQUENCE [LARGE SCALE GENOMIC DNA]</scope>
    <source>
        <strain evidence="10 11">A2931</strain>
    </source>
</reference>
<keyword evidence="6 7" id="KW-0694">RNA-binding</keyword>
<name>A0ABS3M484_9BACT</name>
<keyword evidence="11" id="KW-1185">Reference proteome</keyword>
<comment type="subcellular location">
    <subcellularLocation>
        <location evidence="7">Cytoplasm</location>
    </subcellularLocation>
</comment>
<dbReference type="InterPro" id="IPR020598">
    <property type="entry name" value="rRNA_Ade_methylase_Trfase_N"/>
</dbReference>
<evidence type="ECO:0000256" key="8">
    <source>
        <dbReference type="PROSITE-ProRule" id="PRU01026"/>
    </source>
</evidence>
<dbReference type="PROSITE" id="PS51689">
    <property type="entry name" value="SAM_RNA_A_N6_MT"/>
    <property type="match status" value="1"/>
</dbReference>
<organism evidence="10 11">
    <name type="scientific">Prevotella illustrans</name>
    <dbReference type="NCBI Taxonomy" id="2800387"/>
    <lineage>
        <taxon>Bacteria</taxon>
        <taxon>Pseudomonadati</taxon>
        <taxon>Bacteroidota</taxon>
        <taxon>Bacteroidia</taxon>
        <taxon>Bacteroidales</taxon>
        <taxon>Prevotellaceae</taxon>
        <taxon>Prevotella</taxon>
    </lineage>
</organism>
<dbReference type="SMART" id="SM00650">
    <property type="entry name" value="rADc"/>
    <property type="match status" value="1"/>
</dbReference>
<evidence type="ECO:0000313" key="11">
    <source>
        <dbReference type="Proteomes" id="UP000664265"/>
    </source>
</evidence>
<sequence length="267" mass="30224">MKAVKPKKNLGQHFLTDLDIARRIADTVDACPDIPVLEIGPGMGVLTQYLVTKDRPVKAVEIDAESVAYLHEAFPKLRDNIIGEDFLRMDLSRVFDGQSFVLTGNYPYDISSQIFFKMLDYKELIPCCTGMIQREVAQRIAGVPGNKAYGILSVLIQAWYDVEYLFTVDENVFNPPPKVKSAVIRMTRNGVTDLGCDEQLFKRLVKTVFNQRRKMLRVSIKQMFAAEKPGADFFALDVMPKRPEQLTVAQFVELTNIVEEALGRLNK</sequence>
<dbReference type="EMBL" id="JAERMS010000007">
    <property type="protein sequence ID" value="MBO1362977.1"/>
    <property type="molecule type" value="Genomic_DNA"/>
</dbReference>
<dbReference type="GO" id="GO:0052908">
    <property type="term" value="F:16S rRNA (adenine(1518)-N(6)/adenine(1519)-N(6))-dimethyltransferase activity"/>
    <property type="evidence" value="ECO:0007669"/>
    <property type="project" value="UniProtKB-EC"/>
</dbReference>
<feature type="binding site" evidence="7 8">
    <location>
        <position position="85"/>
    </location>
    <ligand>
        <name>S-adenosyl-L-methionine</name>
        <dbReference type="ChEBI" id="CHEBI:59789"/>
    </ligand>
</feature>
<dbReference type="HAMAP" id="MF_00607">
    <property type="entry name" value="16SrRNA_methyltr_A"/>
    <property type="match status" value="1"/>
</dbReference>
<accession>A0ABS3M484</accession>
<dbReference type="Pfam" id="PF00398">
    <property type="entry name" value="RrnaAD"/>
    <property type="match status" value="1"/>
</dbReference>
<evidence type="ECO:0000256" key="4">
    <source>
        <dbReference type="ARBA" id="ARBA00022679"/>
    </source>
</evidence>
<dbReference type="InterPro" id="IPR011530">
    <property type="entry name" value="rRNA_adenine_dimethylase"/>
</dbReference>
<dbReference type="Gene3D" id="1.10.8.100">
    <property type="entry name" value="Ribosomal RNA adenine dimethylase-like, domain 2"/>
    <property type="match status" value="1"/>
</dbReference>
<feature type="binding site" evidence="7 8">
    <location>
        <position position="13"/>
    </location>
    <ligand>
        <name>S-adenosyl-L-methionine</name>
        <dbReference type="ChEBI" id="CHEBI:59789"/>
    </ligand>
</feature>
<comment type="catalytic activity">
    <reaction evidence="7">
        <text>adenosine(1518)/adenosine(1519) in 16S rRNA + 4 S-adenosyl-L-methionine = N(6)-dimethyladenosine(1518)/N(6)-dimethyladenosine(1519) in 16S rRNA + 4 S-adenosyl-L-homocysteine + 4 H(+)</text>
        <dbReference type="Rhea" id="RHEA:19609"/>
        <dbReference type="Rhea" id="RHEA-COMP:10232"/>
        <dbReference type="Rhea" id="RHEA-COMP:10233"/>
        <dbReference type="ChEBI" id="CHEBI:15378"/>
        <dbReference type="ChEBI" id="CHEBI:57856"/>
        <dbReference type="ChEBI" id="CHEBI:59789"/>
        <dbReference type="ChEBI" id="CHEBI:74411"/>
        <dbReference type="ChEBI" id="CHEBI:74493"/>
        <dbReference type="EC" id="2.1.1.182"/>
    </reaction>
</comment>
<evidence type="ECO:0000313" key="10">
    <source>
        <dbReference type="EMBL" id="MBO1362977.1"/>
    </source>
</evidence>
<comment type="function">
    <text evidence="7">Specifically dimethylates two adjacent adenosines (A1518 and A1519) in the loop of a conserved hairpin near the 3'-end of 16S rRNA in the 30S particle. May play a critical role in biogenesis of 30S subunits.</text>
</comment>
<gene>
    <name evidence="7 10" type="primary">rsmA</name>
    <name evidence="7" type="synonym">ksgA</name>
    <name evidence="10" type="ORF">JHU38_04155</name>
</gene>
<evidence type="ECO:0000256" key="2">
    <source>
        <dbReference type="ARBA" id="ARBA00022552"/>
    </source>
</evidence>
<dbReference type="InterPro" id="IPR023165">
    <property type="entry name" value="rRNA_Ade_diMease-like_C"/>
</dbReference>
<dbReference type="PANTHER" id="PTHR11727">
    <property type="entry name" value="DIMETHYLADENOSINE TRANSFERASE"/>
    <property type="match status" value="1"/>
</dbReference>
<dbReference type="PROSITE" id="PS01131">
    <property type="entry name" value="RRNA_A_DIMETH"/>
    <property type="match status" value="1"/>
</dbReference>
<feature type="binding site" evidence="7 8">
    <location>
        <position position="105"/>
    </location>
    <ligand>
        <name>S-adenosyl-L-methionine</name>
        <dbReference type="ChEBI" id="CHEBI:59789"/>
    </ligand>
</feature>
<proteinExistence type="inferred from homology"/>